<dbReference type="EMBL" id="QOQW01000028">
    <property type="protein sequence ID" value="RCK78071.1"/>
    <property type="molecule type" value="Genomic_DNA"/>
</dbReference>
<dbReference type="InterPro" id="IPR029787">
    <property type="entry name" value="Nucleotide_cyclase"/>
</dbReference>
<dbReference type="InterPro" id="IPR007890">
    <property type="entry name" value="CHASE2"/>
</dbReference>
<dbReference type="PROSITE" id="PS50125">
    <property type="entry name" value="GUANYLATE_CYCLASE_2"/>
    <property type="match status" value="1"/>
</dbReference>
<keyword evidence="1" id="KW-1133">Transmembrane helix</keyword>
<dbReference type="SMART" id="SM00044">
    <property type="entry name" value="CYCc"/>
    <property type="match status" value="1"/>
</dbReference>
<dbReference type="CDD" id="cd07302">
    <property type="entry name" value="CHD"/>
    <property type="match status" value="1"/>
</dbReference>
<sequence>MLPFADEGKGDAVQGSWWRTLGLFLLLAVVLWIPVPPISSVEDFERWTLDQRFRWRGARPAPDDVVIVRIDFDQPWFRETPTFALSPWYGRFVRAMAEASASCVLFDLLFSSRRPDDFLLDHVTTVLASHGITLERAVLRDLSFDLPLRQALLEARARGLKVILGTQARSMVLNEALGGLAALIGPNHLGFFNIDTDPDQVVRSAYLYDIDPATGRAIPAVSLAMAGAVAGGFAVASGGQLLLGGRPVEHLIEGKRGLIDFLGGDGTFRQESFQQVLEDFASRPASLARFAGKTVLVGFTNTLDRKMVPTGFMYGVEIHAHLLANLRARRFLQAMPPAQAFALDLALAVLAAGVFVLGVKGAAVVTPLLVVGWVGAAVLLFGHGFVLPCARPLVMLIGGSLVEGYRRYRFLEREKGRLRQLFGRYVDDTVVETLLRLPHEHLLNGARRQICVMFADIRGFTSFAEQRDPAEVVRFLNTYFGGATQIIQKHHGVVDKFLGDGLMAFFNAPLERETFAADAVRAALELRELAASPAIRKAAGAFPIRVGIALHVGPAVVGNIGSERKIEFTAIGDTVNTASRLEALNKQYDTDIMASEEVVQAARGVCAWQELGVQAIRGKERQVRLFTPKLESAPATKGG</sequence>
<dbReference type="Gene3D" id="3.30.70.1230">
    <property type="entry name" value="Nucleotide cyclase"/>
    <property type="match status" value="1"/>
</dbReference>
<dbReference type="PANTHER" id="PTHR43081:SF1">
    <property type="entry name" value="ADENYLATE CYCLASE, TERMINAL-DIFFERENTIATION SPECIFIC"/>
    <property type="match status" value="1"/>
</dbReference>
<protein>
    <submittedName>
        <fullName evidence="3">Adenylate cyclase</fullName>
    </submittedName>
</protein>
<proteinExistence type="predicted"/>
<dbReference type="GO" id="GO:0006171">
    <property type="term" value="P:cAMP biosynthetic process"/>
    <property type="evidence" value="ECO:0007669"/>
    <property type="project" value="TreeGrafter"/>
</dbReference>
<dbReference type="AlphaFoldDB" id="A0A367ZL16"/>
<feature type="transmembrane region" description="Helical" evidence="1">
    <location>
        <begin position="340"/>
        <end position="359"/>
    </location>
</feature>
<dbReference type="PANTHER" id="PTHR43081">
    <property type="entry name" value="ADENYLATE CYCLASE, TERMINAL-DIFFERENTIATION SPECIFIC-RELATED"/>
    <property type="match status" value="1"/>
</dbReference>
<gene>
    <name evidence="3" type="ORF">OZSIB_1847</name>
</gene>
<comment type="caution">
    <text evidence="3">The sequence shown here is derived from an EMBL/GenBank/DDBJ whole genome shotgun (WGS) entry which is preliminary data.</text>
</comment>
<evidence type="ECO:0000313" key="4">
    <source>
        <dbReference type="Proteomes" id="UP000252355"/>
    </source>
</evidence>
<dbReference type="GO" id="GO:0004016">
    <property type="term" value="F:adenylate cyclase activity"/>
    <property type="evidence" value="ECO:0007669"/>
    <property type="project" value="UniProtKB-ARBA"/>
</dbReference>
<feature type="transmembrane region" description="Helical" evidence="1">
    <location>
        <begin position="365"/>
        <end position="387"/>
    </location>
</feature>
<evidence type="ECO:0000259" key="2">
    <source>
        <dbReference type="PROSITE" id="PS50125"/>
    </source>
</evidence>
<dbReference type="Pfam" id="PF05226">
    <property type="entry name" value="CHASE2"/>
    <property type="match status" value="1"/>
</dbReference>
<accession>A0A367ZL16</accession>
<evidence type="ECO:0000313" key="3">
    <source>
        <dbReference type="EMBL" id="RCK78071.1"/>
    </source>
</evidence>
<dbReference type="Proteomes" id="UP000252355">
    <property type="component" value="Unassembled WGS sequence"/>
</dbReference>
<name>A0A367ZL16_9BACT</name>
<dbReference type="InterPro" id="IPR050697">
    <property type="entry name" value="Adenylyl/Guanylyl_Cyclase_3/4"/>
</dbReference>
<dbReference type="SUPFAM" id="SSF55073">
    <property type="entry name" value="Nucleotide cyclase"/>
    <property type="match status" value="1"/>
</dbReference>
<dbReference type="SMART" id="SM01080">
    <property type="entry name" value="CHASE2"/>
    <property type="match status" value="1"/>
</dbReference>
<dbReference type="InterPro" id="IPR001054">
    <property type="entry name" value="A/G_cyclase"/>
</dbReference>
<feature type="domain" description="Guanylate cyclase" evidence="2">
    <location>
        <begin position="451"/>
        <end position="582"/>
    </location>
</feature>
<evidence type="ECO:0000256" key="1">
    <source>
        <dbReference type="SAM" id="Phobius"/>
    </source>
</evidence>
<organism evidence="3 4">
    <name type="scientific">Candidatus Ozemobacter sibiricus</name>
    <dbReference type="NCBI Taxonomy" id="2268124"/>
    <lineage>
        <taxon>Bacteria</taxon>
        <taxon>Candidatus Ozemobacteria</taxon>
        <taxon>Candidatus Ozemobacterales</taxon>
        <taxon>Candidatus Ozemobacteraceae</taxon>
        <taxon>Candidatus Ozemobacter</taxon>
    </lineage>
</organism>
<keyword evidence="1" id="KW-0812">Transmembrane</keyword>
<reference evidence="3 4" key="1">
    <citation type="submission" date="2018-05" db="EMBL/GenBank/DDBJ databases">
        <title>A metagenomic window into the 2 km-deep terrestrial subsurface aquifer revealed taxonomically and functionally diverse microbial community comprising novel uncultured bacterial lineages.</title>
        <authorList>
            <person name="Kadnikov V.V."/>
            <person name="Mardanov A.V."/>
            <person name="Beletsky A.V."/>
            <person name="Banks D."/>
            <person name="Pimenov N.V."/>
            <person name="Frank Y.A."/>
            <person name="Karnachuk O.V."/>
            <person name="Ravin N.V."/>
        </authorList>
    </citation>
    <scope>NUCLEOTIDE SEQUENCE [LARGE SCALE GENOMIC DNA]</scope>
    <source>
        <strain evidence="3">BY5</strain>
    </source>
</reference>
<keyword evidence="1" id="KW-0472">Membrane</keyword>
<dbReference type="Pfam" id="PF00211">
    <property type="entry name" value="Guanylate_cyc"/>
    <property type="match status" value="1"/>
</dbReference>
<dbReference type="GO" id="GO:0035556">
    <property type="term" value="P:intracellular signal transduction"/>
    <property type="evidence" value="ECO:0007669"/>
    <property type="project" value="InterPro"/>
</dbReference>